<evidence type="ECO:0000259" key="3">
    <source>
        <dbReference type="PROSITE" id="PS50234"/>
    </source>
</evidence>
<feature type="chain" id="PRO_5039408690" description="VWFA domain-containing protein" evidence="2">
    <location>
        <begin position="20"/>
        <end position="521"/>
    </location>
</feature>
<dbReference type="Gene3D" id="3.40.190.10">
    <property type="entry name" value="Periplasmic binding protein-like II"/>
    <property type="match status" value="2"/>
</dbReference>
<feature type="region of interest" description="Disordered" evidence="1">
    <location>
        <begin position="295"/>
        <end position="317"/>
    </location>
</feature>
<accession>A0A7K0CMX6</accession>
<dbReference type="GO" id="GO:0015689">
    <property type="term" value="P:molybdate ion transport"/>
    <property type="evidence" value="ECO:0007669"/>
    <property type="project" value="TreeGrafter"/>
</dbReference>
<dbReference type="PANTHER" id="PTHR30632">
    <property type="entry name" value="MOLYBDATE-BINDING PERIPLASMIC PROTEIN"/>
    <property type="match status" value="1"/>
</dbReference>
<dbReference type="GO" id="GO:0030973">
    <property type="term" value="F:molybdate ion binding"/>
    <property type="evidence" value="ECO:0007669"/>
    <property type="project" value="TreeGrafter"/>
</dbReference>
<feature type="domain" description="VWFA" evidence="3">
    <location>
        <begin position="338"/>
        <end position="521"/>
    </location>
</feature>
<dbReference type="SUPFAM" id="SSF53300">
    <property type="entry name" value="vWA-like"/>
    <property type="match status" value="1"/>
</dbReference>
<evidence type="ECO:0000256" key="2">
    <source>
        <dbReference type="SAM" id="SignalP"/>
    </source>
</evidence>
<dbReference type="Pfam" id="PF13531">
    <property type="entry name" value="SBP_bac_11"/>
    <property type="match status" value="1"/>
</dbReference>
<evidence type="ECO:0000313" key="5">
    <source>
        <dbReference type="Proteomes" id="UP000466345"/>
    </source>
</evidence>
<sequence>MRLRLIAVLLACAALGACTGGGDEEDRAVTGGTVRILASSELADMEPVLAAAREATGITVEATYSGTLDAVETVAEGKADGRYDAVWLASGGQLRLRPDVARKVVSQTPVMASPVAFGVSAEAAARLGWTDPEHTSWAQIQRAVADGKLTYGMTDPLRSNSGYSALIAVASALSHAQSALTDADVQRATPGLTEFFAGQSLTSGSSGWLADAYLHQGTAEALINYESVLLTLNRDRHTDFTVIRPSDGVVTADYPLAALTSAPPDVRDRVRALTRYLLGEDAQRLITERTLRRPVTASVDPAEPLPPGKRRELPYPGSRSVSDALLASYEHKLRRPARTVYVLDTSGSMKGDRLRDLKAALTELTGGGRRFRDREEVTLMPFGSAVKSTRTHTVRPGAPDAALEAIRADVDALAAEGDTAIFSSLEAAYGYLAEAADDTPYLTTIVLMTDGENTAGSSAEGFRGFYEALPRERRATPVFPIVFGDSDRSQLAGIAELTGGRLFDATEGPLDAAFEEIRGYQ</sequence>
<keyword evidence="5" id="KW-1185">Reference proteome</keyword>
<dbReference type="SMART" id="SM00327">
    <property type="entry name" value="VWA"/>
    <property type="match status" value="1"/>
</dbReference>
<dbReference type="PANTHER" id="PTHR30632:SF0">
    <property type="entry name" value="SULFATE-BINDING PROTEIN"/>
    <property type="match status" value="1"/>
</dbReference>
<dbReference type="Proteomes" id="UP000466345">
    <property type="component" value="Unassembled WGS sequence"/>
</dbReference>
<dbReference type="EMBL" id="WEGJ01000025">
    <property type="protein sequence ID" value="MQY14837.1"/>
    <property type="molecule type" value="Genomic_DNA"/>
</dbReference>
<dbReference type="AlphaFoldDB" id="A0A7K0CMX6"/>
<organism evidence="4 5">
    <name type="scientific">Streptomyces smaragdinus</name>
    <dbReference type="NCBI Taxonomy" id="2585196"/>
    <lineage>
        <taxon>Bacteria</taxon>
        <taxon>Bacillati</taxon>
        <taxon>Actinomycetota</taxon>
        <taxon>Actinomycetes</taxon>
        <taxon>Kitasatosporales</taxon>
        <taxon>Streptomycetaceae</taxon>
        <taxon>Streptomyces</taxon>
    </lineage>
</organism>
<dbReference type="InterPro" id="IPR002035">
    <property type="entry name" value="VWF_A"/>
</dbReference>
<keyword evidence="2" id="KW-0732">Signal</keyword>
<name>A0A7K0CMX6_9ACTN</name>
<comment type="caution">
    <text evidence="4">The sequence shown here is derived from an EMBL/GenBank/DDBJ whole genome shotgun (WGS) entry which is preliminary data.</text>
</comment>
<gene>
    <name evidence="4" type="ORF">SRB5_50130</name>
</gene>
<dbReference type="Pfam" id="PF13519">
    <property type="entry name" value="VWA_2"/>
    <property type="match status" value="1"/>
</dbReference>
<proteinExistence type="predicted"/>
<dbReference type="InterPro" id="IPR036465">
    <property type="entry name" value="vWFA_dom_sf"/>
</dbReference>
<protein>
    <recommendedName>
        <fullName evidence="3">VWFA domain-containing protein</fullName>
    </recommendedName>
</protein>
<dbReference type="InterPro" id="IPR050682">
    <property type="entry name" value="ModA/WtpA"/>
</dbReference>
<reference evidence="4 5" key="1">
    <citation type="submission" date="2019-10" db="EMBL/GenBank/DDBJ databases">
        <title>Streptomyces smaragdinus sp. nov. and Streptomyces fabii sp. nov., isolated from the gut of fungus growing-termite Macrotermes natalensis.</title>
        <authorList>
            <person name="Schwitalla J."/>
            <person name="Benndorf R."/>
            <person name="Martin K."/>
            <person name="De Beer W."/>
            <person name="Kaster A.-K."/>
            <person name="Vollmers J."/>
            <person name="Poulsen M."/>
            <person name="Beemelmanns C."/>
        </authorList>
    </citation>
    <scope>NUCLEOTIDE SEQUENCE [LARGE SCALE GENOMIC DNA]</scope>
    <source>
        <strain evidence="4 5">RB5</strain>
    </source>
</reference>
<dbReference type="PROSITE" id="PS50234">
    <property type="entry name" value="VWFA"/>
    <property type="match status" value="1"/>
</dbReference>
<dbReference type="Gene3D" id="3.40.50.410">
    <property type="entry name" value="von Willebrand factor, type A domain"/>
    <property type="match status" value="1"/>
</dbReference>
<feature type="signal peptide" evidence="2">
    <location>
        <begin position="1"/>
        <end position="19"/>
    </location>
</feature>
<dbReference type="PROSITE" id="PS51257">
    <property type="entry name" value="PROKAR_LIPOPROTEIN"/>
    <property type="match status" value="1"/>
</dbReference>
<evidence type="ECO:0000256" key="1">
    <source>
        <dbReference type="SAM" id="MobiDB-lite"/>
    </source>
</evidence>
<dbReference type="RefSeq" id="WP_323378431.1">
    <property type="nucleotide sequence ID" value="NZ_WEGJ01000025.1"/>
</dbReference>
<dbReference type="SUPFAM" id="SSF53850">
    <property type="entry name" value="Periplasmic binding protein-like II"/>
    <property type="match status" value="1"/>
</dbReference>
<evidence type="ECO:0000313" key="4">
    <source>
        <dbReference type="EMBL" id="MQY14837.1"/>
    </source>
</evidence>